<dbReference type="GO" id="GO:0016491">
    <property type="term" value="F:oxidoreductase activity"/>
    <property type="evidence" value="ECO:0007669"/>
    <property type="project" value="UniProtKB-KW"/>
</dbReference>
<reference evidence="4 5" key="1">
    <citation type="submission" date="2016-10" db="EMBL/GenBank/DDBJ databases">
        <authorList>
            <person name="Varghese N."/>
            <person name="Submissions S."/>
        </authorList>
    </citation>
    <scope>NUCLEOTIDE SEQUENCE [LARGE SCALE GENOMIC DNA]</scope>
    <source>
        <strain evidence="4 5">DSM 16643</strain>
    </source>
</reference>
<dbReference type="AlphaFoldDB" id="A0A1G5X0B2"/>
<dbReference type="PANTHER" id="PTHR43673:SF10">
    <property type="entry name" value="NADH DEHYDROGENASE_NAD(P)H NITROREDUCTASE XCC3605-RELATED"/>
    <property type="match status" value="1"/>
</dbReference>
<dbReference type="PROSITE" id="PS00198">
    <property type="entry name" value="4FE4S_FER_1"/>
    <property type="match status" value="1"/>
</dbReference>
<dbReference type="Proteomes" id="UP000323439">
    <property type="component" value="Unassembled WGS sequence"/>
</dbReference>
<dbReference type="SUPFAM" id="SSF55469">
    <property type="entry name" value="FMN-dependent nitroreductase-like"/>
    <property type="match status" value="1"/>
</dbReference>
<proteinExistence type="inferred from homology"/>
<evidence type="ECO:0000313" key="5">
    <source>
        <dbReference type="Proteomes" id="UP000323439"/>
    </source>
</evidence>
<accession>A0A1G5X0B2</accession>
<gene>
    <name evidence="4" type="ORF">SAMN02910315_01865</name>
</gene>
<name>A0A1G5X0B2_9EURY</name>
<evidence type="ECO:0000256" key="2">
    <source>
        <dbReference type="ARBA" id="ARBA00023002"/>
    </source>
</evidence>
<dbReference type="RefSeq" id="WP_149732378.1">
    <property type="nucleotide sequence ID" value="NZ_FMXB01000015.1"/>
</dbReference>
<dbReference type="InterPro" id="IPR017900">
    <property type="entry name" value="4Fe4S_Fe_S_CS"/>
</dbReference>
<dbReference type="InterPro" id="IPR029479">
    <property type="entry name" value="Nitroreductase"/>
</dbReference>
<organism evidence="4 5">
    <name type="scientific">Methanobrevibacter millerae</name>
    <dbReference type="NCBI Taxonomy" id="230361"/>
    <lineage>
        <taxon>Archaea</taxon>
        <taxon>Methanobacteriati</taxon>
        <taxon>Methanobacteriota</taxon>
        <taxon>Methanomada group</taxon>
        <taxon>Methanobacteria</taxon>
        <taxon>Methanobacteriales</taxon>
        <taxon>Methanobacteriaceae</taxon>
        <taxon>Methanobrevibacter</taxon>
    </lineage>
</organism>
<feature type="domain" description="4Fe-4S ferredoxin-type" evidence="3">
    <location>
        <begin position="3"/>
        <end position="29"/>
    </location>
</feature>
<dbReference type="OrthoDB" id="51316at2157"/>
<comment type="similarity">
    <text evidence="1">Belongs to the nitroreductase family.</text>
</comment>
<dbReference type="EMBL" id="FMXB01000015">
    <property type="protein sequence ID" value="SDA63853.1"/>
    <property type="molecule type" value="Genomic_DNA"/>
</dbReference>
<evidence type="ECO:0000313" key="4">
    <source>
        <dbReference type="EMBL" id="SDA63853.1"/>
    </source>
</evidence>
<keyword evidence="2" id="KW-0560">Oxidoreductase</keyword>
<dbReference type="Pfam" id="PF00881">
    <property type="entry name" value="Nitroreductase"/>
    <property type="match status" value="1"/>
</dbReference>
<keyword evidence="5" id="KW-1185">Reference proteome</keyword>
<evidence type="ECO:0000256" key="1">
    <source>
        <dbReference type="ARBA" id="ARBA00007118"/>
    </source>
</evidence>
<dbReference type="Gene3D" id="3.40.109.10">
    <property type="entry name" value="NADH Oxidase"/>
    <property type="match status" value="1"/>
</dbReference>
<dbReference type="PANTHER" id="PTHR43673">
    <property type="entry name" value="NAD(P)H NITROREDUCTASE YDGI-RELATED"/>
    <property type="match status" value="1"/>
</dbReference>
<dbReference type="Gene3D" id="3.30.70.20">
    <property type="match status" value="1"/>
</dbReference>
<dbReference type="STRING" id="230361.sm9_0161"/>
<evidence type="ECO:0000259" key="3">
    <source>
        <dbReference type="PROSITE" id="PS51379"/>
    </source>
</evidence>
<dbReference type="InterPro" id="IPR000415">
    <property type="entry name" value="Nitroreductase-like"/>
</dbReference>
<sequence>MERKLRINAELCSACKSCMAVCIRDNIEIDETAYETGNDCFECGHCMAICPEGAISLIRYENQTDRIEEYDSRQIPIDYDDFLQFLKQRRSIRWFKKKKIDEDTFDKLFEGAYYSPSAQNSQDVEFVVLDERLDEFMDIVYDIIKVEEDEFFRIRQFGDYLKDNSSKKYHPLLWEGSQLILTFSTDKTSAVIANARLEMLAYSLGLGGFYSLFILKSDEINHDKLMEFFPQIDKSKHMYSAFIIGYPKRRFRRTIPHDEINVSYM</sequence>
<dbReference type="SUPFAM" id="SSF54862">
    <property type="entry name" value="4Fe-4S ferredoxins"/>
    <property type="match status" value="1"/>
</dbReference>
<dbReference type="InterPro" id="IPR017896">
    <property type="entry name" value="4Fe4S_Fe-S-bd"/>
</dbReference>
<feature type="domain" description="4Fe-4S ferredoxin-type" evidence="3">
    <location>
        <begin position="30"/>
        <end position="60"/>
    </location>
</feature>
<protein>
    <submittedName>
        <fullName evidence="4">Nitroreductase</fullName>
    </submittedName>
</protein>
<dbReference type="PROSITE" id="PS51379">
    <property type="entry name" value="4FE4S_FER_2"/>
    <property type="match status" value="2"/>
</dbReference>